<dbReference type="KEGG" id="apre:CNX65_02915"/>
<reference evidence="1" key="1">
    <citation type="submission" date="2017-09" db="EMBL/GenBank/DDBJ databases">
        <title>Complete Genome Sequence of ansamitocin-producing Bacterium Actinosynnema pretiosum X47.</title>
        <authorList>
            <person name="Cao G."/>
            <person name="Zong G."/>
            <person name="Zhong C."/>
            <person name="Fu J."/>
        </authorList>
    </citation>
    <scope>NUCLEOTIDE SEQUENCE [LARGE SCALE GENOMIC DNA]</scope>
    <source>
        <strain evidence="1">X47</strain>
    </source>
</reference>
<accession>A0A290Z041</accession>
<proteinExistence type="predicted"/>
<dbReference type="AlphaFoldDB" id="A0A290Z041"/>
<organism evidence="1 2">
    <name type="scientific">Actinosynnema pretiosum</name>
    <dbReference type="NCBI Taxonomy" id="42197"/>
    <lineage>
        <taxon>Bacteria</taxon>
        <taxon>Bacillati</taxon>
        <taxon>Actinomycetota</taxon>
        <taxon>Actinomycetes</taxon>
        <taxon>Pseudonocardiales</taxon>
        <taxon>Pseudonocardiaceae</taxon>
        <taxon>Actinosynnema</taxon>
    </lineage>
</organism>
<dbReference type="EMBL" id="CP023445">
    <property type="protein sequence ID" value="ATE52372.1"/>
    <property type="molecule type" value="Genomic_DNA"/>
</dbReference>
<keyword evidence="2" id="KW-1185">Reference proteome</keyword>
<sequence length="119" mass="12880">MCAYTPRAGEPRRVDVAPGFALLVGDGGLHGWLLDHPDRHVVTAWEPATPDVPDEDFRVGFTAYFSLTTPESVEALEDGDPSVLSRLAALRDTIPLSEGAHPHRAALHHAVKGLLDFYG</sequence>
<name>A0A290Z041_9PSEU</name>
<evidence type="ECO:0000313" key="1">
    <source>
        <dbReference type="EMBL" id="ATE52372.1"/>
    </source>
</evidence>
<protein>
    <submittedName>
        <fullName evidence="1">Uncharacterized protein</fullName>
    </submittedName>
</protein>
<dbReference type="Proteomes" id="UP000218505">
    <property type="component" value="Chromosome"/>
</dbReference>
<evidence type="ECO:0000313" key="2">
    <source>
        <dbReference type="Proteomes" id="UP000218505"/>
    </source>
</evidence>
<gene>
    <name evidence="1" type="ORF">CNX65_02915</name>
</gene>